<dbReference type="FunFam" id="3.40.50.300:FF:002548">
    <property type="entry name" value="DNA kinase/phosphatase Pnk1"/>
    <property type="match status" value="1"/>
</dbReference>
<dbReference type="SUPFAM" id="SSF52540">
    <property type="entry name" value="P-loop containing nucleoside triphosphate hydrolases"/>
    <property type="match status" value="1"/>
</dbReference>
<dbReference type="InterPro" id="IPR027417">
    <property type="entry name" value="P-loop_NTPase"/>
</dbReference>
<dbReference type="KEGG" id="tmn:UCRPA7_8812"/>
<sequence>MLTHNPSLENAVASFFTPTSQKPKDRVVWSERAPDNDTPATLLVARYEPDAAKETQGTEDTSATKRRRIAAFDLDSTLITSASGKKHADSPTDWKWWDMSVPAKLRSLYHTDGYRIVILSNQGGITLHPDRNAKGPKKSIQDRLSSFKQKVSAVLSQLDIPLTLYAATGKDGFRKPRTGMWKEVCEDYGLTQEDVDTSKSIFVGDAGGRKAQLKGATAVPKDFSCSDRNFATNVGITYQTPEEFFMGEKPRDFTRDFDLTHYPFTASSLTETNTPLFEKKNDKDIVLFCGSPGAGKSTFYWKYLKPLGYERVNQDILKRYVLLIYRVVNITQKFYSKDKCFRAAADHLSEGDSVAIDNTNADPDTRAQWIELARKNKVPIRCLWFKTPIPIAEHNDAVRAMNRPMNPESRTSLPKLAFNGFASRFKEPKAKEGFQDVVEIDFKFRGTEDEYQIWGRYWL</sequence>
<dbReference type="eggNOG" id="KOG2134">
    <property type="taxonomic scope" value="Eukaryota"/>
</dbReference>
<dbReference type="OrthoDB" id="19045at2759"/>
<dbReference type="InterPro" id="IPR006551">
    <property type="entry name" value="Polynucleotide_phosphatase"/>
</dbReference>
<protein>
    <submittedName>
        <fullName evidence="1">Putative bifunctional polynucleotide phosphatase kinase protein</fullName>
    </submittedName>
</protein>
<keyword evidence="1" id="KW-0418">Kinase</keyword>
<dbReference type="PANTHER" id="PTHR12083:SF9">
    <property type="entry name" value="BIFUNCTIONAL POLYNUCLEOTIDE PHOSPHATASE_KINASE"/>
    <property type="match status" value="1"/>
</dbReference>
<dbReference type="GO" id="GO:0005634">
    <property type="term" value="C:nucleus"/>
    <property type="evidence" value="ECO:0007669"/>
    <property type="project" value="EnsemblFungi"/>
</dbReference>
<evidence type="ECO:0000313" key="2">
    <source>
        <dbReference type="Proteomes" id="UP000014074"/>
    </source>
</evidence>
<dbReference type="Gene3D" id="3.40.50.1000">
    <property type="entry name" value="HAD superfamily/HAD-like"/>
    <property type="match status" value="1"/>
</dbReference>
<dbReference type="GO" id="GO:0003690">
    <property type="term" value="F:double-stranded DNA binding"/>
    <property type="evidence" value="ECO:0007669"/>
    <property type="project" value="TreeGrafter"/>
</dbReference>
<dbReference type="Proteomes" id="UP000014074">
    <property type="component" value="Unassembled WGS sequence"/>
</dbReference>
<dbReference type="Pfam" id="PF13671">
    <property type="entry name" value="AAA_33"/>
    <property type="match status" value="1"/>
</dbReference>
<accession>R8B8P8</accession>
<name>R8B8P8_PHAM7</name>
<dbReference type="InterPro" id="IPR023214">
    <property type="entry name" value="HAD_sf"/>
</dbReference>
<dbReference type="PANTHER" id="PTHR12083">
    <property type="entry name" value="BIFUNCTIONAL POLYNUCLEOTIDE PHOSPHATASE/KINASE"/>
    <property type="match status" value="1"/>
</dbReference>
<dbReference type="InterPro" id="IPR013954">
    <property type="entry name" value="PNK3P"/>
</dbReference>
<reference evidence="2" key="1">
    <citation type="journal article" date="2013" name="Genome Announc.">
        <title>Draft genome sequence of the ascomycete Phaeoacremonium aleophilum strain UCR-PA7, a causal agent of the esca disease complex in grapevines.</title>
        <authorList>
            <person name="Blanco-Ulate B."/>
            <person name="Rolshausen P."/>
            <person name="Cantu D."/>
        </authorList>
    </citation>
    <scope>NUCLEOTIDE SEQUENCE [LARGE SCALE GENOMIC DNA]</scope>
    <source>
        <strain evidence="2">UCR-PA7</strain>
    </source>
</reference>
<proteinExistence type="predicted"/>
<organism evidence="1 2">
    <name type="scientific">Phaeoacremonium minimum (strain UCR-PA7)</name>
    <name type="common">Esca disease fungus</name>
    <name type="synonym">Togninia minima</name>
    <dbReference type="NCBI Taxonomy" id="1286976"/>
    <lineage>
        <taxon>Eukaryota</taxon>
        <taxon>Fungi</taxon>
        <taxon>Dikarya</taxon>
        <taxon>Ascomycota</taxon>
        <taxon>Pezizomycotina</taxon>
        <taxon>Sordariomycetes</taxon>
        <taxon>Sordariomycetidae</taxon>
        <taxon>Togniniales</taxon>
        <taxon>Togniniaceae</taxon>
        <taxon>Phaeoacremonium</taxon>
    </lineage>
</organism>
<dbReference type="NCBIfam" id="TIGR01664">
    <property type="entry name" value="DNA-3'-Pase"/>
    <property type="match status" value="1"/>
</dbReference>
<dbReference type="HOGENOM" id="CLU_014938_3_1_1"/>
<dbReference type="Pfam" id="PF08645">
    <property type="entry name" value="PNK3P"/>
    <property type="match status" value="1"/>
</dbReference>
<evidence type="ECO:0000313" key="1">
    <source>
        <dbReference type="EMBL" id="EON95684.1"/>
    </source>
</evidence>
<gene>
    <name evidence="1" type="ORF">UCRPA7_8812</name>
</gene>
<dbReference type="GO" id="GO:0046403">
    <property type="term" value="F:polynucleotide 3'-phosphatase activity"/>
    <property type="evidence" value="ECO:0007669"/>
    <property type="project" value="EnsemblFungi"/>
</dbReference>
<dbReference type="InterPro" id="IPR006549">
    <property type="entry name" value="HAD-SF_hydro_IIIA"/>
</dbReference>
<dbReference type="InterPro" id="IPR036412">
    <property type="entry name" value="HAD-like_sf"/>
</dbReference>
<dbReference type="SUPFAM" id="SSF56784">
    <property type="entry name" value="HAD-like"/>
    <property type="match status" value="1"/>
</dbReference>
<dbReference type="FunFam" id="3.40.50.1000:FF:000078">
    <property type="entry name" value="Bifunctional polynucleotide phosphatase/kinase"/>
    <property type="match status" value="1"/>
</dbReference>
<dbReference type="Gene3D" id="3.40.50.300">
    <property type="entry name" value="P-loop containing nucleotide triphosphate hydrolases"/>
    <property type="match status" value="1"/>
</dbReference>
<dbReference type="RefSeq" id="XP_007919513.1">
    <property type="nucleotide sequence ID" value="XM_007921322.1"/>
</dbReference>
<dbReference type="EMBL" id="KB933378">
    <property type="protein sequence ID" value="EON95684.1"/>
    <property type="molecule type" value="Genomic_DNA"/>
</dbReference>
<dbReference type="GeneID" id="19329701"/>
<keyword evidence="2" id="KW-1185">Reference proteome</keyword>
<dbReference type="GO" id="GO:0046404">
    <property type="term" value="F:ATP-dependent polydeoxyribonucleotide 5'-hydroxyl-kinase activity"/>
    <property type="evidence" value="ECO:0007669"/>
    <property type="project" value="EnsemblFungi"/>
</dbReference>
<dbReference type="NCBIfam" id="TIGR01662">
    <property type="entry name" value="HAD-SF-IIIA"/>
    <property type="match status" value="1"/>
</dbReference>
<dbReference type="AlphaFoldDB" id="R8B8P8"/>
<dbReference type="GO" id="GO:0000012">
    <property type="term" value="P:single strand break repair"/>
    <property type="evidence" value="ECO:0007669"/>
    <property type="project" value="EnsemblFungi"/>
</dbReference>
<dbReference type="GO" id="GO:0006284">
    <property type="term" value="P:base-excision repair"/>
    <property type="evidence" value="ECO:0007669"/>
    <property type="project" value="EnsemblFungi"/>
</dbReference>
<keyword evidence="1" id="KW-0808">Transferase</keyword>